<dbReference type="InterPro" id="IPR022271">
    <property type="entry name" value="Lipocalin_ApoD"/>
</dbReference>
<protein>
    <submittedName>
        <fullName evidence="4">Oidioi.mRNA.OKI2018_I69.XSR.g14614.t1.cds</fullName>
    </submittedName>
</protein>
<feature type="domain" description="Lipocalin/cytosolic fatty-acid binding" evidence="3">
    <location>
        <begin position="31"/>
        <end position="163"/>
    </location>
</feature>
<evidence type="ECO:0000256" key="1">
    <source>
        <dbReference type="ARBA" id="ARBA00006889"/>
    </source>
</evidence>
<reference evidence="4 5" key="1">
    <citation type="submission" date="2021-04" db="EMBL/GenBank/DDBJ databases">
        <authorList>
            <person name="Bliznina A."/>
        </authorList>
    </citation>
    <scope>NUCLEOTIDE SEQUENCE [LARGE SCALE GENOMIC DNA]</scope>
</reference>
<name>A0ABN7SFB2_OIKDI</name>
<evidence type="ECO:0000313" key="4">
    <source>
        <dbReference type="EMBL" id="CAG5096428.1"/>
    </source>
</evidence>
<comment type="similarity">
    <text evidence="1 2">Belongs to the calycin superfamily. Lipocalin family.</text>
</comment>
<dbReference type="InterPro" id="IPR000566">
    <property type="entry name" value="Lipocln_cytosolic_FA-bd_dom"/>
</dbReference>
<dbReference type="Pfam" id="PF08212">
    <property type="entry name" value="Lipocalin_2"/>
    <property type="match status" value="1"/>
</dbReference>
<dbReference type="PANTHER" id="PTHR10612:SF34">
    <property type="entry name" value="APOLIPOPROTEIN D"/>
    <property type="match status" value="1"/>
</dbReference>
<dbReference type="EMBL" id="OU015569">
    <property type="protein sequence ID" value="CAG5096428.1"/>
    <property type="molecule type" value="Genomic_DNA"/>
</dbReference>
<organism evidence="4 5">
    <name type="scientific">Oikopleura dioica</name>
    <name type="common">Tunicate</name>
    <dbReference type="NCBI Taxonomy" id="34765"/>
    <lineage>
        <taxon>Eukaryota</taxon>
        <taxon>Metazoa</taxon>
        <taxon>Chordata</taxon>
        <taxon>Tunicata</taxon>
        <taxon>Appendicularia</taxon>
        <taxon>Copelata</taxon>
        <taxon>Oikopleuridae</taxon>
        <taxon>Oikopleura</taxon>
    </lineage>
</organism>
<evidence type="ECO:0000256" key="2">
    <source>
        <dbReference type="PIRNR" id="PIRNR036893"/>
    </source>
</evidence>
<keyword evidence="5" id="KW-1185">Reference proteome</keyword>
<dbReference type="SUPFAM" id="SSF50814">
    <property type="entry name" value="Lipocalins"/>
    <property type="match status" value="1"/>
</dbReference>
<evidence type="ECO:0000313" key="5">
    <source>
        <dbReference type="Proteomes" id="UP001158576"/>
    </source>
</evidence>
<dbReference type="PANTHER" id="PTHR10612">
    <property type="entry name" value="APOLIPOPROTEIN D"/>
    <property type="match status" value="1"/>
</dbReference>
<accession>A0ABN7SFB2</accession>
<proteinExistence type="inferred from homology"/>
<gene>
    <name evidence="4" type="ORF">OKIOD_LOCUS6172</name>
</gene>
<dbReference type="Proteomes" id="UP001158576">
    <property type="component" value="Chromosome XSR"/>
</dbReference>
<dbReference type="PIRSF" id="PIRSF036893">
    <property type="entry name" value="Lipocalin_ApoD"/>
    <property type="match status" value="1"/>
</dbReference>
<dbReference type="Gene3D" id="2.40.128.20">
    <property type="match status" value="1"/>
</dbReference>
<evidence type="ECO:0000259" key="3">
    <source>
        <dbReference type="Pfam" id="PF08212"/>
    </source>
</evidence>
<sequence>MKLFLFFIGVVFGQKTEWFRRCVKPTDFDLDPTRYLGTWWEQASYLPGFGDESNSCIRAQYSDYDGKSIAVNNSYVRPEGDEQVLAWGTGIGEIPDPDTPNRLIVTFDSVPAIANWFIKLLGTNYHVMDTDYDNYAMVMSCTNYGIFRSTYFWILSRNPNFRNLPEFDAVLNKAVADYEIKSNSLFYVNTVNCDYDRIADENL</sequence>
<dbReference type="InterPro" id="IPR012674">
    <property type="entry name" value="Calycin"/>
</dbReference>